<feature type="chain" id="PRO_5045944253" description="Peptidase M1 membrane alanine aminopeptidase domain-containing protein" evidence="2">
    <location>
        <begin position="22"/>
        <end position="601"/>
    </location>
</feature>
<feature type="domain" description="Peptidase M1 membrane alanine aminopeptidase" evidence="3">
    <location>
        <begin position="410"/>
        <end position="567"/>
    </location>
</feature>
<comment type="caution">
    <text evidence="4">The sequence shown here is derived from an EMBL/GenBank/DDBJ whole genome shotgun (WGS) entry which is preliminary data.</text>
</comment>
<feature type="region of interest" description="Disordered" evidence="1">
    <location>
        <begin position="135"/>
        <end position="163"/>
    </location>
</feature>
<evidence type="ECO:0000256" key="2">
    <source>
        <dbReference type="SAM" id="SignalP"/>
    </source>
</evidence>
<dbReference type="Gene3D" id="2.60.40.1730">
    <property type="entry name" value="tricorn interacting facor f3 domain"/>
    <property type="match status" value="1"/>
</dbReference>
<dbReference type="Proteomes" id="UP001501570">
    <property type="component" value="Unassembled WGS sequence"/>
</dbReference>
<evidence type="ECO:0000313" key="5">
    <source>
        <dbReference type="Proteomes" id="UP001501570"/>
    </source>
</evidence>
<organism evidence="4 5">
    <name type="scientific">Rugosimonospora acidiphila</name>
    <dbReference type="NCBI Taxonomy" id="556531"/>
    <lineage>
        <taxon>Bacteria</taxon>
        <taxon>Bacillati</taxon>
        <taxon>Actinomycetota</taxon>
        <taxon>Actinomycetes</taxon>
        <taxon>Micromonosporales</taxon>
        <taxon>Micromonosporaceae</taxon>
        <taxon>Rugosimonospora</taxon>
    </lineage>
</organism>
<dbReference type="Gene3D" id="1.10.390.10">
    <property type="entry name" value="Neutral Protease Domain 2"/>
    <property type="match status" value="1"/>
</dbReference>
<dbReference type="InterPro" id="IPR042097">
    <property type="entry name" value="Aminopeptidase_N-like_N_sf"/>
</dbReference>
<proteinExistence type="predicted"/>
<reference evidence="5" key="1">
    <citation type="journal article" date="2019" name="Int. J. Syst. Evol. Microbiol.">
        <title>The Global Catalogue of Microorganisms (GCM) 10K type strain sequencing project: providing services to taxonomists for standard genome sequencing and annotation.</title>
        <authorList>
            <consortium name="The Broad Institute Genomics Platform"/>
            <consortium name="The Broad Institute Genome Sequencing Center for Infectious Disease"/>
            <person name="Wu L."/>
            <person name="Ma J."/>
        </authorList>
    </citation>
    <scope>NUCLEOTIDE SEQUENCE [LARGE SCALE GENOMIC DNA]</scope>
    <source>
        <strain evidence="5">JCM 18304</strain>
    </source>
</reference>
<protein>
    <recommendedName>
        <fullName evidence="3">Peptidase M1 membrane alanine aminopeptidase domain-containing protein</fullName>
    </recommendedName>
</protein>
<keyword evidence="2" id="KW-0732">Signal</keyword>
<dbReference type="SUPFAM" id="SSF63737">
    <property type="entry name" value="Leukotriene A4 hydrolase N-terminal domain"/>
    <property type="match status" value="1"/>
</dbReference>
<evidence type="ECO:0000259" key="3">
    <source>
        <dbReference type="Pfam" id="PF01433"/>
    </source>
</evidence>
<dbReference type="PANTHER" id="PTHR11533:SF174">
    <property type="entry name" value="PUROMYCIN-SENSITIVE AMINOPEPTIDASE-RELATED"/>
    <property type="match status" value="1"/>
</dbReference>
<dbReference type="RefSeq" id="WP_345633967.1">
    <property type="nucleotide sequence ID" value="NZ_BAABJQ010000017.1"/>
</dbReference>
<evidence type="ECO:0000313" key="4">
    <source>
        <dbReference type="EMBL" id="GAA5192640.1"/>
    </source>
</evidence>
<dbReference type="SUPFAM" id="SSF55486">
    <property type="entry name" value="Metalloproteases ('zincins'), catalytic domain"/>
    <property type="match status" value="1"/>
</dbReference>
<dbReference type="InterPro" id="IPR014782">
    <property type="entry name" value="Peptidase_M1_dom"/>
</dbReference>
<sequence>MNRRLAAASVLVAAVAATAIAAPAGAAAAAPPGASKHCGSGPRTLSHFGDHVYPETGNGGYTSLHTDVHMVYDAPSNQFLPGNHVVLTDRATQCLTDFSLDFERHGVDANGGPDMKVQAVTVNGRPASFRFVQPTYPGDPKGQNDPNPLAHQASQVNPVGGPDNNPLPPACAPQVIGDDVNAQNGEPCPANKLVITPAHDLRANETFQVTVYYTGRPGVHTDGDGTTDGWFRSDNPAGDGSFVTTEPLGTEDWMPLNNHPSAKPTYDFYDTVNAGKTAIANGVLLSTVKNRPDKNFPGGSTTFHWHSAATIACYLVENSVGDFDLTSRKGSDGILYYEAQGSSIPAAQKQANLAIMDQQQDITDFQAQFNGPLPFKSEGVLVGIPSASFEEEMQTMITFQGGRIGLGTFYHENMHQWWGDNVSEGNWNLTFFKEGMATLGQYLFNARTAQTAAGGPGTPAGEAAFDQSLVNQFNTNYGRALWAGAPSDPTPASLFSNNSTYTRPGTAYLALREILGHDNFDKALQRIQRDYGGGSITEQHLEAGFAHFLPNRSKACQTRLSEFFTQWFDTSYPPGGGANRPQLTGPGLAGPGFYDADGSCR</sequence>
<dbReference type="EMBL" id="BAABJQ010000017">
    <property type="protein sequence ID" value="GAA5192640.1"/>
    <property type="molecule type" value="Genomic_DNA"/>
</dbReference>
<name>A0ABP9SA27_9ACTN</name>
<keyword evidence="5" id="KW-1185">Reference proteome</keyword>
<dbReference type="Pfam" id="PF01433">
    <property type="entry name" value="Peptidase_M1"/>
    <property type="match status" value="1"/>
</dbReference>
<dbReference type="InterPro" id="IPR027268">
    <property type="entry name" value="Peptidase_M4/M1_CTD_sf"/>
</dbReference>
<feature type="signal peptide" evidence="2">
    <location>
        <begin position="1"/>
        <end position="21"/>
    </location>
</feature>
<dbReference type="InterPro" id="IPR050344">
    <property type="entry name" value="Peptidase_M1_aminopeptidases"/>
</dbReference>
<gene>
    <name evidence="4" type="ORF">GCM10023322_52700</name>
</gene>
<dbReference type="PANTHER" id="PTHR11533">
    <property type="entry name" value="PROTEASE M1 ZINC METALLOPROTEASE"/>
    <property type="match status" value="1"/>
</dbReference>
<accession>A0ABP9SA27</accession>
<feature type="region of interest" description="Disordered" evidence="1">
    <location>
        <begin position="575"/>
        <end position="601"/>
    </location>
</feature>
<evidence type="ECO:0000256" key="1">
    <source>
        <dbReference type="SAM" id="MobiDB-lite"/>
    </source>
</evidence>